<feature type="transmembrane region" description="Helical" evidence="1">
    <location>
        <begin position="126"/>
        <end position="147"/>
    </location>
</feature>
<sequence length="160" mass="17422">MLKVSEVKQTLNLKILFMAFLLPIIVIWIIDSTLKGDFSSFDTSDSFTRFANAILTSYTLGSLVLLGNLFFYADSRKRPLAPLFGMVLAVLIGILATLALIGMGPMLLEANGSVIAQTVYNIGHTIVSFLAISLAVAVCIGSMFATLTNGKKRKIFHEEE</sequence>
<name>A0A1B1TBI7_9ARCH</name>
<feature type="transmembrane region" description="Helical" evidence="1">
    <location>
        <begin position="50"/>
        <end position="71"/>
    </location>
</feature>
<accession>A0A1B1TBI7</accession>
<reference evidence="2" key="2">
    <citation type="journal article" date="2015" name="ISME J.">
        <title>A new class of marine Euryarchaeota group II from the Mediterranean deep chlorophyll maximum.</title>
        <authorList>
            <person name="Martin-Cuadrado A.B."/>
            <person name="Garcia-Heredia I."/>
            <person name="Molto A.G."/>
            <person name="Lopez-Ubeda R."/>
            <person name="Kimes N."/>
            <person name="Lopez-Garcia P."/>
            <person name="Moreira D."/>
            <person name="Rodriguez-Valera F."/>
        </authorList>
    </citation>
    <scope>NUCLEOTIDE SEQUENCE</scope>
</reference>
<feature type="transmembrane region" description="Helical" evidence="1">
    <location>
        <begin position="12"/>
        <end position="30"/>
    </location>
</feature>
<reference evidence="2" key="1">
    <citation type="submission" date="2014-11" db="EMBL/GenBank/DDBJ databases">
        <authorList>
            <person name="Zhu J."/>
            <person name="Qi W."/>
            <person name="Song R."/>
        </authorList>
    </citation>
    <scope>NUCLEOTIDE SEQUENCE</scope>
</reference>
<dbReference type="AlphaFoldDB" id="A0A1B1TBI7"/>
<proteinExistence type="predicted"/>
<dbReference type="EMBL" id="KP211844">
    <property type="protein sequence ID" value="ANV79630.1"/>
    <property type="molecule type" value="Genomic_DNA"/>
</dbReference>
<feature type="transmembrane region" description="Helical" evidence="1">
    <location>
        <begin position="83"/>
        <end position="106"/>
    </location>
</feature>
<evidence type="ECO:0000256" key="1">
    <source>
        <dbReference type="SAM" id="Phobius"/>
    </source>
</evidence>
<keyword evidence="1" id="KW-0472">Membrane</keyword>
<protein>
    <submittedName>
        <fullName evidence="2">Uncharacterized protein</fullName>
    </submittedName>
</protein>
<organism evidence="2">
    <name type="scientific">uncultured Poseidoniia archaeon</name>
    <dbReference type="NCBI Taxonomy" id="1697135"/>
    <lineage>
        <taxon>Archaea</taxon>
        <taxon>Methanobacteriati</taxon>
        <taxon>Thermoplasmatota</taxon>
        <taxon>Candidatus Poseidoniia</taxon>
        <taxon>environmental samples</taxon>
    </lineage>
</organism>
<evidence type="ECO:0000313" key="2">
    <source>
        <dbReference type="EMBL" id="ANV79630.1"/>
    </source>
</evidence>
<keyword evidence="1" id="KW-0812">Transmembrane</keyword>
<keyword evidence="1" id="KW-1133">Transmembrane helix</keyword>